<dbReference type="Proteomes" id="UP000449004">
    <property type="component" value="Unassembled WGS sequence"/>
</dbReference>
<comment type="caution">
    <text evidence="1">The sequence shown here is derived from an EMBL/GenBank/DDBJ whole genome shotgun (WGS) entry which is preliminary data.</text>
</comment>
<organism evidence="1 2">
    <name type="scientific">Stenotrophomonas rhizophila</name>
    <dbReference type="NCBI Taxonomy" id="216778"/>
    <lineage>
        <taxon>Bacteria</taxon>
        <taxon>Pseudomonadati</taxon>
        <taxon>Pseudomonadota</taxon>
        <taxon>Gammaproteobacteria</taxon>
        <taxon>Lysobacterales</taxon>
        <taxon>Lysobacteraceae</taxon>
        <taxon>Stenotrophomonas</taxon>
    </lineage>
</organism>
<evidence type="ECO:0000313" key="2">
    <source>
        <dbReference type="Proteomes" id="UP000449004"/>
    </source>
</evidence>
<proteinExistence type="predicted"/>
<gene>
    <name evidence="1" type="ORF">F9K92_15750</name>
</gene>
<dbReference type="AlphaFoldDB" id="A0A7V8CCE8"/>
<sequence>MRQEYFLTAHTTRWDEVLKVN</sequence>
<protein>
    <submittedName>
        <fullName evidence="1">Uncharacterized protein</fullName>
    </submittedName>
</protein>
<name>A0A7V8CCE8_9GAMM</name>
<reference evidence="1 2" key="1">
    <citation type="submission" date="2019-10" db="EMBL/GenBank/DDBJ databases">
        <title>Halotolerant bacteria associated to Saharan-endemic halophytes Stipa tenacissima L. and Atriplex halimus L mitigate salt stress and promote growth of tomato plants.</title>
        <authorList>
            <person name="Dif G."/>
        </authorList>
    </citation>
    <scope>NUCLEOTIDE SEQUENCE [LARGE SCALE GENOMIC DNA]</scope>
    <source>
        <strain evidence="1 2">IS26</strain>
    </source>
</reference>
<evidence type="ECO:0000313" key="1">
    <source>
        <dbReference type="EMBL" id="KAB7628942.1"/>
    </source>
</evidence>
<dbReference type="EMBL" id="WELC01000023">
    <property type="protein sequence ID" value="KAB7628942.1"/>
    <property type="molecule type" value="Genomic_DNA"/>
</dbReference>
<accession>A0A7V8CCE8</accession>